<dbReference type="InterPro" id="IPR043128">
    <property type="entry name" value="Rev_trsase/Diguanyl_cyclase"/>
</dbReference>
<dbReference type="InterPro" id="IPR000160">
    <property type="entry name" value="GGDEF_dom"/>
</dbReference>
<feature type="transmembrane region" description="Helical" evidence="1">
    <location>
        <begin position="116"/>
        <end position="134"/>
    </location>
</feature>
<dbReference type="Gene3D" id="3.20.20.450">
    <property type="entry name" value="EAL domain"/>
    <property type="match status" value="1"/>
</dbReference>
<accession>A0A4P9J6H0</accession>
<organism evidence="4 5">
    <name type="scientific">Pseudoalteromonas distincta</name>
    <dbReference type="NCBI Taxonomy" id="77608"/>
    <lineage>
        <taxon>Bacteria</taxon>
        <taxon>Pseudomonadati</taxon>
        <taxon>Pseudomonadota</taxon>
        <taxon>Gammaproteobacteria</taxon>
        <taxon>Alteromonadales</taxon>
        <taxon>Pseudoalteromonadaceae</taxon>
        <taxon>Pseudoalteromonas</taxon>
    </lineage>
</organism>
<dbReference type="PROSITE" id="PS50883">
    <property type="entry name" value="EAL"/>
    <property type="match status" value="1"/>
</dbReference>
<reference evidence="4 5" key="1">
    <citation type="submission" date="2019-05" db="EMBL/GenBank/DDBJ databases">
        <title>Complete genome sequence of Pseudoalteromonas sp. 16-SW-7(T) isolated from the Okhotsk Sea, Russia.</title>
        <authorList>
            <person name="Nguyen T.H."/>
            <person name="Nedashkovskaya O.I."/>
            <person name="Kim S.-G."/>
        </authorList>
    </citation>
    <scope>NUCLEOTIDE SEQUENCE [LARGE SCALE GENOMIC DNA]</scope>
    <source>
        <strain evidence="4 5">16-SW-7</strain>
    </source>
</reference>
<name>A0A4P9J6H0_9GAMM</name>
<dbReference type="InterPro" id="IPR050706">
    <property type="entry name" value="Cyclic-di-GMP_PDE-like"/>
</dbReference>
<feature type="transmembrane region" description="Helical" evidence="1">
    <location>
        <begin position="88"/>
        <end position="107"/>
    </location>
</feature>
<dbReference type="CDD" id="cd01949">
    <property type="entry name" value="GGDEF"/>
    <property type="match status" value="1"/>
</dbReference>
<dbReference type="Gene3D" id="3.30.70.270">
    <property type="match status" value="1"/>
</dbReference>
<dbReference type="AlphaFoldDB" id="A0A4P9J6H0"/>
<evidence type="ECO:0000259" key="3">
    <source>
        <dbReference type="PROSITE" id="PS50887"/>
    </source>
</evidence>
<dbReference type="NCBIfam" id="TIGR00254">
    <property type="entry name" value="GGDEF"/>
    <property type="match status" value="1"/>
</dbReference>
<dbReference type="GO" id="GO:0071111">
    <property type="term" value="F:cyclic-guanylate-specific phosphodiesterase activity"/>
    <property type="evidence" value="ECO:0007669"/>
    <property type="project" value="InterPro"/>
</dbReference>
<dbReference type="SUPFAM" id="SSF55073">
    <property type="entry name" value="Nucleotide cyclase"/>
    <property type="match status" value="1"/>
</dbReference>
<keyword evidence="1" id="KW-1133">Transmembrane helix</keyword>
<dbReference type="PANTHER" id="PTHR33121">
    <property type="entry name" value="CYCLIC DI-GMP PHOSPHODIESTERASE PDEF"/>
    <property type="match status" value="1"/>
</dbReference>
<dbReference type="InterPro" id="IPR029787">
    <property type="entry name" value="Nucleotide_cyclase"/>
</dbReference>
<sequence>MQQPIQVTLMTSHTNNFANKRLAFVSSYFSSAIAINTVVSCFLIFSSINHSASQEKLYWLFTLSFISLLRIASHVFVNNTHAFKYHLYFIGLLLTALTWAAFPILFYENMQMQEKFVSLVVFSSLAGGGVNVLASDIRSSLSYITCLLVPFSILLLLQPIEDENVLGVLGLVLWFILCFITASRSAKDVKSSINNELKLDQFIENLENEVQLRTEQIISLEQKDNLTKLFNRGSFVSNVELDLANQNDDIKAVLFLDMDDFKIINDKYGHDFGDFVLAQTGKRLVETQTQGDFIACRWGGDEFIFYSRTNTEDELFDCVFRLVKTLTKTVSMDSYQVNPSFKVGLYFTRENFNLAEAIKYADVAMYEGKKSRNEISVFDERMHESLKREEVLRSSIKECVEKGDFHLCYQPIVDISTNEITTFEVLLRWQFNDEFIPPSEFIDIAERYGKINILGEFVLEQAIASLSKLNAVNSNIGLSINVSVLQLENHNFLDFLVALLNRYAVKPYNVHLEITETVMIKNLPYLSKVITAIKNTGVRISIDDFGTGFSSISVLKELSVDYIKIDKSYIDNICECSKDKSIVSAVTNMSHMIGCQVIAEGVENSAQLTLLQSLEIDKYQGFIFSKPVRFDQALSLIY</sequence>
<dbReference type="InterPro" id="IPR035919">
    <property type="entry name" value="EAL_sf"/>
</dbReference>
<gene>
    <name evidence="4" type="ORF">FFU37_17195</name>
</gene>
<dbReference type="PANTHER" id="PTHR33121:SF70">
    <property type="entry name" value="SIGNALING PROTEIN YKOW"/>
    <property type="match status" value="1"/>
</dbReference>
<dbReference type="SMART" id="SM00267">
    <property type="entry name" value="GGDEF"/>
    <property type="match status" value="1"/>
</dbReference>
<evidence type="ECO:0000313" key="4">
    <source>
        <dbReference type="EMBL" id="QCU76208.1"/>
    </source>
</evidence>
<evidence type="ECO:0000259" key="2">
    <source>
        <dbReference type="PROSITE" id="PS50883"/>
    </source>
</evidence>
<dbReference type="Proteomes" id="UP000310065">
    <property type="component" value="Chromosome S1"/>
</dbReference>
<dbReference type="SMART" id="SM00052">
    <property type="entry name" value="EAL"/>
    <property type="match status" value="1"/>
</dbReference>
<dbReference type="KEGG" id="pdv:FFU37_17195"/>
<keyword evidence="1" id="KW-0472">Membrane</keyword>
<feature type="transmembrane region" description="Helical" evidence="1">
    <location>
        <begin position="140"/>
        <end position="157"/>
    </location>
</feature>
<feature type="domain" description="EAL" evidence="2">
    <location>
        <begin position="389"/>
        <end position="638"/>
    </location>
</feature>
<protein>
    <submittedName>
        <fullName evidence="4">Bifunctional diguanylate cyclase/phosphodiesterase</fullName>
    </submittedName>
</protein>
<dbReference type="CDD" id="cd01948">
    <property type="entry name" value="EAL"/>
    <property type="match status" value="1"/>
</dbReference>
<feature type="transmembrane region" description="Helical" evidence="1">
    <location>
        <begin position="57"/>
        <end position="76"/>
    </location>
</feature>
<dbReference type="EMBL" id="CP040559">
    <property type="protein sequence ID" value="QCU76208.1"/>
    <property type="molecule type" value="Genomic_DNA"/>
</dbReference>
<dbReference type="PROSITE" id="PS50887">
    <property type="entry name" value="GGDEF"/>
    <property type="match status" value="1"/>
</dbReference>
<dbReference type="Pfam" id="PF00990">
    <property type="entry name" value="GGDEF"/>
    <property type="match status" value="1"/>
</dbReference>
<dbReference type="Pfam" id="PF00563">
    <property type="entry name" value="EAL"/>
    <property type="match status" value="1"/>
</dbReference>
<feature type="transmembrane region" description="Helical" evidence="1">
    <location>
        <begin position="164"/>
        <end position="182"/>
    </location>
</feature>
<keyword evidence="1" id="KW-0812">Transmembrane</keyword>
<dbReference type="InterPro" id="IPR001633">
    <property type="entry name" value="EAL_dom"/>
</dbReference>
<feature type="transmembrane region" description="Helical" evidence="1">
    <location>
        <begin position="22"/>
        <end position="45"/>
    </location>
</feature>
<evidence type="ECO:0000256" key="1">
    <source>
        <dbReference type="SAM" id="Phobius"/>
    </source>
</evidence>
<proteinExistence type="predicted"/>
<feature type="domain" description="GGDEF" evidence="3">
    <location>
        <begin position="249"/>
        <end position="380"/>
    </location>
</feature>
<evidence type="ECO:0000313" key="5">
    <source>
        <dbReference type="Proteomes" id="UP000310065"/>
    </source>
</evidence>
<dbReference type="SUPFAM" id="SSF141868">
    <property type="entry name" value="EAL domain-like"/>
    <property type="match status" value="1"/>
</dbReference>